<dbReference type="SUPFAM" id="SSF55874">
    <property type="entry name" value="ATPase domain of HSP90 chaperone/DNA topoisomerase II/histidine kinase"/>
    <property type="match status" value="1"/>
</dbReference>
<accession>A0A9D2TA25</accession>
<dbReference type="GO" id="GO:0042802">
    <property type="term" value="F:identical protein binding"/>
    <property type="evidence" value="ECO:0007669"/>
    <property type="project" value="TreeGrafter"/>
</dbReference>
<evidence type="ECO:0000313" key="4">
    <source>
        <dbReference type="Proteomes" id="UP000823886"/>
    </source>
</evidence>
<evidence type="ECO:0000313" key="3">
    <source>
        <dbReference type="EMBL" id="HJC62890.1"/>
    </source>
</evidence>
<feature type="transmembrane region" description="Helical" evidence="1">
    <location>
        <begin position="197"/>
        <end position="216"/>
    </location>
</feature>
<keyword evidence="1" id="KW-0472">Membrane</keyword>
<keyword evidence="1" id="KW-1133">Transmembrane helix</keyword>
<protein>
    <submittedName>
        <fullName evidence="3">GHKL domain-containing protein</fullName>
    </submittedName>
</protein>
<name>A0A9D2TA25_9FIRM</name>
<comment type="caution">
    <text evidence="3">The sequence shown here is derived from an EMBL/GenBank/DDBJ whole genome shotgun (WGS) entry which is preliminary data.</text>
</comment>
<dbReference type="AlphaFoldDB" id="A0A9D2TA25"/>
<evidence type="ECO:0000256" key="1">
    <source>
        <dbReference type="SAM" id="Phobius"/>
    </source>
</evidence>
<sequence length="470" mass="52493">MMMGISDPMEWLVLFSDFAAGSVRVIVCLILISSFLKADKLRRKGAAAGAAGMLALALLQGFFPVPELYCLALEAGLTAVCAVRFQKADMRMSLFVSIFFEIAVGFWQFLLSAWEGVLFHSADFLNPATWSGLSAVWVTHILLIVLGWRCGGEQGRQGKVWQERNGFRAAGIIALIGFFALITLSEQTVLEIPDDTMDMWMILAVVLLMAVLLFNLNRQYRTEKELAEVKSAQAEMLEHDYNSLNHAYAANAKLFHDFHNHIGILRRLLEQREYEKAAAYLDELQGPVKEMEERSWIGDDAIDYLINSKRAAAEEKGIRFRIQAEYPKNAGIRSADLCAVLGNLLDNALEASEQVTEKEERFVKLTIRRINQMVVIKVENSFRREPVLENGILKTTKNGNTAGSADGASLIETSANEASGGLHGWGLKSAQTAAEKYDGMVQTSYEEHIFRAVVTMSCREVQRDGEQEYK</sequence>
<dbReference type="EMBL" id="DWVZ01000056">
    <property type="protein sequence ID" value="HJC62890.1"/>
    <property type="molecule type" value="Genomic_DNA"/>
</dbReference>
<dbReference type="PANTHER" id="PTHR40448:SF1">
    <property type="entry name" value="TWO-COMPONENT SENSOR HISTIDINE KINASE"/>
    <property type="match status" value="1"/>
</dbReference>
<feature type="transmembrane region" description="Helical" evidence="1">
    <location>
        <begin position="45"/>
        <end position="62"/>
    </location>
</feature>
<reference evidence="3" key="2">
    <citation type="submission" date="2021-04" db="EMBL/GenBank/DDBJ databases">
        <authorList>
            <person name="Gilroy R."/>
        </authorList>
    </citation>
    <scope>NUCLEOTIDE SEQUENCE</scope>
    <source>
        <strain evidence="3">ChiBcec2-3848</strain>
    </source>
</reference>
<proteinExistence type="predicted"/>
<dbReference type="InterPro" id="IPR032834">
    <property type="entry name" value="NatK-like_C"/>
</dbReference>
<evidence type="ECO:0000259" key="2">
    <source>
        <dbReference type="Pfam" id="PF14501"/>
    </source>
</evidence>
<dbReference type="Gene3D" id="3.30.565.10">
    <property type="entry name" value="Histidine kinase-like ATPase, C-terminal domain"/>
    <property type="match status" value="1"/>
</dbReference>
<dbReference type="Pfam" id="PF14501">
    <property type="entry name" value="HATPase_c_5"/>
    <property type="match status" value="1"/>
</dbReference>
<feature type="domain" description="Sensor histidine kinase NatK-like C-terminal" evidence="2">
    <location>
        <begin position="334"/>
        <end position="455"/>
    </location>
</feature>
<dbReference type="CDD" id="cd16935">
    <property type="entry name" value="HATPase_AgrC-ComD-like"/>
    <property type="match status" value="1"/>
</dbReference>
<dbReference type="PANTHER" id="PTHR40448">
    <property type="entry name" value="TWO-COMPONENT SENSOR HISTIDINE KINASE"/>
    <property type="match status" value="1"/>
</dbReference>
<feature type="transmembrane region" description="Helical" evidence="1">
    <location>
        <begin position="92"/>
        <end position="110"/>
    </location>
</feature>
<dbReference type="InterPro" id="IPR036890">
    <property type="entry name" value="HATPase_C_sf"/>
</dbReference>
<feature type="transmembrane region" description="Helical" evidence="1">
    <location>
        <begin position="12"/>
        <end position="33"/>
    </location>
</feature>
<dbReference type="Proteomes" id="UP000823886">
    <property type="component" value="Unassembled WGS sequence"/>
</dbReference>
<organism evidence="3 4">
    <name type="scientific">Candidatus Blautia merdavium</name>
    <dbReference type="NCBI Taxonomy" id="2838494"/>
    <lineage>
        <taxon>Bacteria</taxon>
        <taxon>Bacillati</taxon>
        <taxon>Bacillota</taxon>
        <taxon>Clostridia</taxon>
        <taxon>Lachnospirales</taxon>
        <taxon>Lachnospiraceae</taxon>
        <taxon>Blautia</taxon>
    </lineage>
</organism>
<reference evidence="3" key="1">
    <citation type="journal article" date="2021" name="PeerJ">
        <title>Extensive microbial diversity within the chicken gut microbiome revealed by metagenomics and culture.</title>
        <authorList>
            <person name="Gilroy R."/>
            <person name="Ravi A."/>
            <person name="Getino M."/>
            <person name="Pursley I."/>
            <person name="Horton D.L."/>
            <person name="Alikhan N.F."/>
            <person name="Baker D."/>
            <person name="Gharbi K."/>
            <person name="Hall N."/>
            <person name="Watson M."/>
            <person name="Adriaenssens E.M."/>
            <person name="Foster-Nyarko E."/>
            <person name="Jarju S."/>
            <person name="Secka A."/>
            <person name="Antonio M."/>
            <person name="Oren A."/>
            <person name="Chaudhuri R.R."/>
            <person name="La Ragione R."/>
            <person name="Hildebrand F."/>
            <person name="Pallen M.J."/>
        </authorList>
    </citation>
    <scope>NUCLEOTIDE SEQUENCE</scope>
    <source>
        <strain evidence="3">ChiBcec2-3848</strain>
    </source>
</reference>
<gene>
    <name evidence="3" type="ORF">H9753_04635</name>
</gene>
<feature type="transmembrane region" description="Helical" evidence="1">
    <location>
        <begin position="130"/>
        <end position="148"/>
    </location>
</feature>
<feature type="transmembrane region" description="Helical" evidence="1">
    <location>
        <begin position="169"/>
        <end position="185"/>
    </location>
</feature>
<keyword evidence="1" id="KW-0812">Transmembrane</keyword>